<organism evidence="1 2">
    <name type="scientific">Oerskovia enterophila</name>
    <dbReference type="NCBI Taxonomy" id="43678"/>
    <lineage>
        <taxon>Bacteria</taxon>
        <taxon>Bacillati</taxon>
        <taxon>Actinomycetota</taxon>
        <taxon>Actinomycetes</taxon>
        <taxon>Micrococcales</taxon>
        <taxon>Cellulomonadaceae</taxon>
        <taxon>Oerskovia</taxon>
    </lineage>
</organism>
<dbReference type="STRING" id="43678.OJAG_28220"/>
<reference evidence="1 2" key="1">
    <citation type="submission" date="2016-01" db="EMBL/GenBank/DDBJ databases">
        <title>Genome sequence of Oerskovia enterophila VJag, an agar and cellulose degrading bacterium.</title>
        <authorList>
            <person name="Poehlein A."/>
            <person name="Jag V."/>
            <person name="Bengelsdorf F."/>
            <person name="Duerre P."/>
            <person name="Daniel R."/>
        </authorList>
    </citation>
    <scope>NUCLEOTIDE SEQUENCE [LARGE SCALE GENOMIC DNA]</scope>
    <source>
        <strain evidence="1 2">VJag</strain>
    </source>
</reference>
<dbReference type="AlphaFoldDB" id="A0A163QTV5"/>
<accession>A0A163QTV5</accession>
<dbReference type="RefSeq" id="WP_068709236.1">
    <property type="nucleotide sequence ID" value="NZ_LRIE01000079.1"/>
</dbReference>
<comment type="caution">
    <text evidence="1">The sequence shown here is derived from an EMBL/GenBank/DDBJ whole genome shotgun (WGS) entry which is preliminary data.</text>
</comment>
<evidence type="ECO:0000313" key="1">
    <source>
        <dbReference type="EMBL" id="KZM34523.1"/>
    </source>
</evidence>
<evidence type="ECO:0000313" key="2">
    <source>
        <dbReference type="Proteomes" id="UP000076447"/>
    </source>
</evidence>
<dbReference type="EMBL" id="LRIE01000079">
    <property type="protein sequence ID" value="KZM34523.1"/>
    <property type="molecule type" value="Genomic_DNA"/>
</dbReference>
<proteinExistence type="predicted"/>
<dbReference type="PATRIC" id="fig|43678.3.peg.2952"/>
<sequence length="66" mass="6673">MTATGVGRLEPSPAGFTSANVVDGPLLALDPNVVHAATMRVCARATSPDDARALLTTLGILQEVAA</sequence>
<gene>
    <name evidence="1" type="ORF">OJAG_28220</name>
</gene>
<dbReference type="Proteomes" id="UP000076447">
    <property type="component" value="Unassembled WGS sequence"/>
</dbReference>
<protein>
    <submittedName>
        <fullName evidence="1">Uncharacterized protein</fullName>
    </submittedName>
</protein>
<name>A0A163QTV5_9CELL</name>